<protein>
    <submittedName>
        <fullName evidence="1">Uncharacterized protein</fullName>
    </submittedName>
</protein>
<dbReference type="Proteomes" id="UP000752696">
    <property type="component" value="Unassembled WGS sequence"/>
</dbReference>
<reference evidence="1" key="1">
    <citation type="submission" date="2020-07" db="EMBL/GenBank/DDBJ databases">
        <authorList>
            <person name="Nazaruddin N."/>
        </authorList>
    </citation>
    <scope>NUCLEOTIDE SEQUENCE</scope>
</reference>
<proteinExistence type="predicted"/>
<accession>A0A6V7H0K2</accession>
<organism evidence="1 2">
    <name type="scientific">Heterotrigona itama</name>
    <dbReference type="NCBI Taxonomy" id="395501"/>
    <lineage>
        <taxon>Eukaryota</taxon>
        <taxon>Metazoa</taxon>
        <taxon>Ecdysozoa</taxon>
        <taxon>Arthropoda</taxon>
        <taxon>Hexapoda</taxon>
        <taxon>Insecta</taxon>
        <taxon>Pterygota</taxon>
        <taxon>Neoptera</taxon>
        <taxon>Endopterygota</taxon>
        <taxon>Hymenoptera</taxon>
        <taxon>Apocrita</taxon>
        <taxon>Aculeata</taxon>
        <taxon>Apoidea</taxon>
        <taxon>Anthophila</taxon>
        <taxon>Apidae</taxon>
        <taxon>Heterotrigona</taxon>
    </lineage>
</organism>
<keyword evidence="2" id="KW-1185">Reference proteome</keyword>
<name>A0A6V7H0K2_9HYME</name>
<sequence length="102" mass="11636">THVSDIFILKMFIERRKSITESEESSDDEVVNFRRKVINRISSNSDSDIEPYASEDLDDMLEELAIDEEEEQNSVDDSFTISIGTNSLTGNSHFRSPEKVGF</sequence>
<evidence type="ECO:0000313" key="1">
    <source>
        <dbReference type="EMBL" id="CAD1470758.1"/>
    </source>
</evidence>
<dbReference type="AlphaFoldDB" id="A0A6V7H0K2"/>
<feature type="non-terminal residue" evidence="1">
    <location>
        <position position="1"/>
    </location>
</feature>
<evidence type="ECO:0000313" key="2">
    <source>
        <dbReference type="Proteomes" id="UP000752696"/>
    </source>
</evidence>
<comment type="caution">
    <text evidence="1">The sequence shown here is derived from an EMBL/GenBank/DDBJ whole genome shotgun (WGS) entry which is preliminary data.</text>
</comment>
<gene>
    <name evidence="1" type="ORF">MHI_LOCUS201744</name>
</gene>
<dbReference type="EMBL" id="CAJDYZ010003951">
    <property type="protein sequence ID" value="CAD1470758.1"/>
    <property type="molecule type" value="Genomic_DNA"/>
</dbReference>